<protein>
    <submittedName>
        <fullName evidence="2">AAA family ATPase</fullName>
    </submittedName>
</protein>
<organism evidence="2 3">
    <name type="scientific">Actinoplanes hulinensis</name>
    <dbReference type="NCBI Taxonomy" id="1144547"/>
    <lineage>
        <taxon>Bacteria</taxon>
        <taxon>Bacillati</taxon>
        <taxon>Actinomycetota</taxon>
        <taxon>Actinomycetes</taxon>
        <taxon>Micromonosporales</taxon>
        <taxon>Micromonosporaceae</taxon>
        <taxon>Actinoplanes</taxon>
    </lineage>
</organism>
<dbReference type="Pfam" id="PF13521">
    <property type="entry name" value="AAA_28"/>
    <property type="match status" value="1"/>
</dbReference>
<dbReference type="InterPro" id="IPR038727">
    <property type="entry name" value="NadR/Ttd14_AAA_dom"/>
</dbReference>
<dbReference type="Gene3D" id="3.40.50.300">
    <property type="entry name" value="P-loop containing nucleotide triphosphate hydrolases"/>
    <property type="match status" value="1"/>
</dbReference>
<sequence>MPHFILTGTPGAGKTAILRRLEVRGHAVVEEAATDVIALSQALGDPEPWRGPEFADHVVALQQRRQHAVGRAAPGIVVFDRSPVCTLALSRYSGRPPSRRLLDEVERITADRFYERTVFFVRNQGYVRRTAARRISLDDALIFERIHEQTYRDQGFDLLEVPAGPLLERVTVVERALGTLSERPRP</sequence>
<feature type="domain" description="NadR/Ttd14 AAA" evidence="1">
    <location>
        <begin position="4"/>
        <end position="169"/>
    </location>
</feature>
<evidence type="ECO:0000313" key="3">
    <source>
        <dbReference type="Proteomes" id="UP001519863"/>
    </source>
</evidence>
<dbReference type="InterPro" id="IPR027417">
    <property type="entry name" value="P-loop_NTPase"/>
</dbReference>
<comment type="caution">
    <text evidence="2">The sequence shown here is derived from an EMBL/GenBank/DDBJ whole genome shotgun (WGS) entry which is preliminary data.</text>
</comment>
<reference evidence="2 3" key="1">
    <citation type="journal article" date="2013" name="Antonie Van Leeuwenhoek">
        <title>Actinoplanes hulinensis sp. nov., a novel actinomycete isolated from soybean root (Glycine max (L.) Merr).</title>
        <authorList>
            <person name="Shen Y."/>
            <person name="Liu C."/>
            <person name="Wang X."/>
            <person name="Zhao J."/>
            <person name="Jia F."/>
            <person name="Zhang Y."/>
            <person name="Wang L."/>
            <person name="Yang D."/>
            <person name="Xiang W."/>
        </authorList>
    </citation>
    <scope>NUCLEOTIDE SEQUENCE [LARGE SCALE GENOMIC DNA]</scope>
    <source>
        <strain evidence="2 3">NEAU-M9</strain>
    </source>
</reference>
<accession>A0ABS7B3C4</accession>
<keyword evidence="3" id="KW-1185">Reference proteome</keyword>
<dbReference type="RefSeq" id="WP_220144395.1">
    <property type="nucleotide sequence ID" value="NZ_JAHXZI010000007.1"/>
</dbReference>
<proteinExistence type="predicted"/>
<gene>
    <name evidence="2" type="ORF">KZ829_14345</name>
</gene>
<evidence type="ECO:0000313" key="2">
    <source>
        <dbReference type="EMBL" id="MBW6434919.1"/>
    </source>
</evidence>
<evidence type="ECO:0000259" key="1">
    <source>
        <dbReference type="Pfam" id="PF13521"/>
    </source>
</evidence>
<dbReference type="SUPFAM" id="SSF52540">
    <property type="entry name" value="P-loop containing nucleoside triphosphate hydrolases"/>
    <property type="match status" value="1"/>
</dbReference>
<dbReference type="EMBL" id="JAHXZI010000007">
    <property type="protein sequence ID" value="MBW6434919.1"/>
    <property type="molecule type" value="Genomic_DNA"/>
</dbReference>
<dbReference type="Proteomes" id="UP001519863">
    <property type="component" value="Unassembled WGS sequence"/>
</dbReference>
<name>A0ABS7B3C4_9ACTN</name>